<proteinExistence type="predicted"/>
<evidence type="ECO:0000313" key="2">
    <source>
        <dbReference type="Proteomes" id="UP000058857"/>
    </source>
</evidence>
<gene>
    <name evidence="1" type="ORF">LBBP_02325</name>
</gene>
<dbReference type="Proteomes" id="UP000058857">
    <property type="component" value="Chromosome 1"/>
</dbReference>
<accession>A0A0S2ISE3</accession>
<reference evidence="1 2" key="1">
    <citation type="journal article" date="2015" name="PLoS Negl. Trop. Dis.">
        <title>Distribution of Plasmids in Distinct Leptospira Pathogenic Species.</title>
        <authorList>
            <person name="Wang Y."/>
            <person name="Zhuang X."/>
            <person name="Zhong Y."/>
            <person name="Zhang C."/>
            <person name="Zhang Y."/>
            <person name="Zeng L."/>
            <person name="Zhu Y."/>
            <person name="He P."/>
            <person name="Dong K."/>
            <person name="Pal U."/>
            <person name="Guo X."/>
            <person name="Qin J."/>
        </authorList>
    </citation>
    <scope>NUCLEOTIDE SEQUENCE [LARGE SCALE GENOMIC DNA]</scope>
    <source>
        <strain evidence="1 2">56604</strain>
    </source>
</reference>
<dbReference type="AlphaFoldDB" id="A0A0S2ISE3"/>
<dbReference type="EMBL" id="CP012029">
    <property type="protein sequence ID" value="ALO26574.1"/>
    <property type="molecule type" value="Genomic_DNA"/>
</dbReference>
<dbReference type="PATRIC" id="fig|280505.15.peg.2274"/>
<organism evidence="1">
    <name type="scientific">Leptospira borgpetersenii serovar Ballum</name>
    <dbReference type="NCBI Taxonomy" id="280505"/>
    <lineage>
        <taxon>Bacteria</taxon>
        <taxon>Pseudomonadati</taxon>
        <taxon>Spirochaetota</taxon>
        <taxon>Spirochaetia</taxon>
        <taxon>Leptospirales</taxon>
        <taxon>Leptospiraceae</taxon>
        <taxon>Leptospira</taxon>
    </lineage>
</organism>
<name>A0A0S2ISE3_LEPBO</name>
<evidence type="ECO:0000313" key="1">
    <source>
        <dbReference type="EMBL" id="ALO26574.1"/>
    </source>
</evidence>
<protein>
    <submittedName>
        <fullName evidence="1">Uncharacterized protein</fullName>
    </submittedName>
</protein>
<sequence>MELSPKSRTCFPLYDRARQLGMILRFRKTRKFFIAAR</sequence>